<evidence type="ECO:0000259" key="3">
    <source>
        <dbReference type="Pfam" id="PF13439"/>
    </source>
</evidence>
<dbReference type="EMBL" id="JARLKZ010000003">
    <property type="protein sequence ID" value="MEC0238974.1"/>
    <property type="molecule type" value="Genomic_DNA"/>
</dbReference>
<keyword evidence="5" id="KW-1185">Reference proteome</keyword>
<dbReference type="RefSeq" id="WP_326085853.1">
    <property type="nucleotide sequence ID" value="NZ_JARLKZ010000003.1"/>
</dbReference>
<gene>
    <name evidence="4" type="ORF">P4H66_03695</name>
</gene>
<evidence type="ECO:0000256" key="1">
    <source>
        <dbReference type="ARBA" id="ARBA00022676"/>
    </source>
</evidence>
<evidence type="ECO:0000313" key="5">
    <source>
        <dbReference type="Proteomes" id="UP001344632"/>
    </source>
</evidence>
<dbReference type="Pfam" id="PF13439">
    <property type="entry name" value="Glyco_transf_4"/>
    <property type="match status" value="1"/>
</dbReference>
<sequence length="372" mass="41725">MKLILVGPVPPPIGGISIHIQRLAEVLRARQADYVIYNEANVADAERQMLPMGSYKTFLLKIPFIQGDLIHFHSIDLRIRILLGVYKVLGKRIMLTVHGDSLSQQLQQSSPLTKKLLLGSLKRLDYIICVSETTTQMLLQLGFHPDRVRTIPAYIHPVECIDDALKIPPEVHRFMEQADFLIAANGFVRLLQDGDLYGIELLVEMMKELVDNGGAVRLLFAMLGAADQSAEERAYYDRLKRRIADDGLSERILFYEAVDTELYPLLKKSHLFIRPTRLDGFGVSIAEAVHFNVPAIASDVCRRPEGTILFESGDLPGLVRQVRQVMHNYNTCKEAVTGIVTTDYAADLIGIYDKLSGERMPAESKGIARANR</sequence>
<dbReference type="PANTHER" id="PTHR12526:SF510">
    <property type="entry name" value="D-INOSITOL 3-PHOSPHATE GLYCOSYLTRANSFERASE"/>
    <property type="match status" value="1"/>
</dbReference>
<feature type="domain" description="Glycosyltransferase subfamily 4-like N-terminal" evidence="3">
    <location>
        <begin position="13"/>
        <end position="152"/>
    </location>
</feature>
<proteinExistence type="predicted"/>
<dbReference type="InterPro" id="IPR028098">
    <property type="entry name" value="Glyco_trans_4-like_N"/>
</dbReference>
<dbReference type="SUPFAM" id="SSF53756">
    <property type="entry name" value="UDP-Glycosyltransferase/glycogen phosphorylase"/>
    <property type="match status" value="1"/>
</dbReference>
<keyword evidence="2" id="KW-0808">Transferase</keyword>
<keyword evidence="1" id="KW-0328">Glycosyltransferase</keyword>
<organism evidence="4 5">
    <name type="scientific">Paenibacillus dokdonensis</name>
    <dbReference type="NCBI Taxonomy" id="2567944"/>
    <lineage>
        <taxon>Bacteria</taxon>
        <taxon>Bacillati</taxon>
        <taxon>Bacillota</taxon>
        <taxon>Bacilli</taxon>
        <taxon>Bacillales</taxon>
        <taxon>Paenibacillaceae</taxon>
        <taxon>Paenibacillus</taxon>
    </lineage>
</organism>
<comment type="caution">
    <text evidence="4">The sequence shown here is derived from an EMBL/GenBank/DDBJ whole genome shotgun (WGS) entry which is preliminary data.</text>
</comment>
<accession>A0ABU6GGX0</accession>
<dbReference type="CDD" id="cd03801">
    <property type="entry name" value="GT4_PimA-like"/>
    <property type="match status" value="1"/>
</dbReference>
<reference evidence="4 5" key="1">
    <citation type="submission" date="2023-03" db="EMBL/GenBank/DDBJ databases">
        <title>Bacillus Genome Sequencing.</title>
        <authorList>
            <person name="Dunlap C."/>
        </authorList>
    </citation>
    <scope>NUCLEOTIDE SEQUENCE [LARGE SCALE GENOMIC DNA]</scope>
    <source>
        <strain evidence="4 5">BD-525</strain>
    </source>
</reference>
<evidence type="ECO:0000256" key="2">
    <source>
        <dbReference type="ARBA" id="ARBA00022679"/>
    </source>
</evidence>
<evidence type="ECO:0000313" key="4">
    <source>
        <dbReference type="EMBL" id="MEC0238974.1"/>
    </source>
</evidence>
<dbReference type="Proteomes" id="UP001344632">
    <property type="component" value="Unassembled WGS sequence"/>
</dbReference>
<protein>
    <submittedName>
        <fullName evidence="4">Glycosyltransferase family 4 protein</fullName>
    </submittedName>
</protein>
<dbReference type="Pfam" id="PF13692">
    <property type="entry name" value="Glyco_trans_1_4"/>
    <property type="match status" value="1"/>
</dbReference>
<dbReference type="PANTHER" id="PTHR12526">
    <property type="entry name" value="GLYCOSYLTRANSFERASE"/>
    <property type="match status" value="1"/>
</dbReference>
<dbReference type="Gene3D" id="3.40.50.2000">
    <property type="entry name" value="Glycogen Phosphorylase B"/>
    <property type="match status" value="2"/>
</dbReference>
<name>A0ABU6GGX0_9BACL</name>